<comment type="caution">
    <text evidence="2">The sequence shown here is derived from an EMBL/GenBank/DDBJ whole genome shotgun (WGS) entry which is preliminary data.</text>
</comment>
<organism evidence="2 3">
    <name type="scientific">Phytophthora megakarya</name>
    <dbReference type="NCBI Taxonomy" id="4795"/>
    <lineage>
        <taxon>Eukaryota</taxon>
        <taxon>Sar</taxon>
        <taxon>Stramenopiles</taxon>
        <taxon>Oomycota</taxon>
        <taxon>Peronosporomycetes</taxon>
        <taxon>Peronosporales</taxon>
        <taxon>Peronosporaceae</taxon>
        <taxon>Phytophthora</taxon>
    </lineage>
</organism>
<keyword evidence="3" id="KW-1185">Reference proteome</keyword>
<keyword evidence="1" id="KW-0812">Transmembrane</keyword>
<evidence type="ECO:0000313" key="3">
    <source>
        <dbReference type="Proteomes" id="UP000198211"/>
    </source>
</evidence>
<dbReference type="EMBL" id="NBNE01001486">
    <property type="protein sequence ID" value="OWZ13830.1"/>
    <property type="molecule type" value="Genomic_DNA"/>
</dbReference>
<evidence type="ECO:0000313" key="2">
    <source>
        <dbReference type="EMBL" id="OWZ13830.1"/>
    </source>
</evidence>
<dbReference type="AlphaFoldDB" id="A0A225WAH5"/>
<feature type="transmembrane region" description="Helical" evidence="1">
    <location>
        <begin position="41"/>
        <end position="58"/>
    </location>
</feature>
<evidence type="ECO:0000256" key="1">
    <source>
        <dbReference type="SAM" id="Phobius"/>
    </source>
</evidence>
<sequence length="100" mass="11301">MFVNIRPLIRFEFLTVLLFIATRKLSTIYGALAFARSSVTTSSQAIGTCCLLLFGHYVRRFEGFNMGKVFEHWGWRVQGFFDPTRSLSVGECSHDTAISA</sequence>
<protein>
    <submittedName>
        <fullName evidence="2">Uncharacterized protein</fullName>
    </submittedName>
</protein>
<keyword evidence="1" id="KW-1133">Transmembrane helix</keyword>
<name>A0A225WAH5_9STRA</name>
<accession>A0A225WAH5</accession>
<dbReference type="Proteomes" id="UP000198211">
    <property type="component" value="Unassembled WGS sequence"/>
</dbReference>
<reference evidence="3" key="1">
    <citation type="submission" date="2017-03" db="EMBL/GenBank/DDBJ databases">
        <title>Phytopthora megakarya and P. palmivora, two closely related causual agents of cacao black pod achieved similar genome size and gene model numbers by different mechanisms.</title>
        <authorList>
            <person name="Ali S."/>
            <person name="Shao J."/>
            <person name="Larry D.J."/>
            <person name="Kronmiller B."/>
            <person name="Shen D."/>
            <person name="Strem M.D."/>
            <person name="Melnick R.L."/>
            <person name="Guiltinan M.J."/>
            <person name="Tyler B.M."/>
            <person name="Meinhardt L.W."/>
            <person name="Bailey B.A."/>
        </authorList>
    </citation>
    <scope>NUCLEOTIDE SEQUENCE [LARGE SCALE GENOMIC DNA]</scope>
    <source>
        <strain evidence="3">zdho120</strain>
    </source>
</reference>
<feature type="transmembrane region" description="Helical" evidence="1">
    <location>
        <begin position="12"/>
        <end position="35"/>
    </location>
</feature>
<keyword evidence="1" id="KW-0472">Membrane</keyword>
<proteinExistence type="predicted"/>
<gene>
    <name evidence="2" type="ORF">PHMEG_00012779</name>
</gene>